<sequence length="149" mass="16426">MYPPPAGSFAAKWRASPPTVGAASPPHEYIYIGGEKADFSLTLAIRRVTKECKYVPRNTFKFKVGPLQTGATSAERFVGIVSPEHSKLGGPGKIAEIDEAKVGRKKYNRGRILEGQWIFGDGTTIISDSWKSYDCLQDEGFIHLRVNHS</sequence>
<evidence type="ECO:0000256" key="1">
    <source>
        <dbReference type="SAM" id="MobiDB-lite"/>
    </source>
</evidence>
<reference evidence="2" key="1">
    <citation type="journal article" date="2023" name="Insect Mol. Biol.">
        <title>Genome sequencing provides insights into the evolution of gene families encoding plant cell wall-degrading enzymes in longhorned beetles.</title>
        <authorList>
            <person name="Shin N.R."/>
            <person name="Okamura Y."/>
            <person name="Kirsch R."/>
            <person name="Pauchet Y."/>
        </authorList>
    </citation>
    <scope>NUCLEOTIDE SEQUENCE</scope>
    <source>
        <strain evidence="2">MMC_N1</strain>
    </source>
</reference>
<protein>
    <recommendedName>
        <fullName evidence="4">Transposase</fullName>
    </recommendedName>
</protein>
<gene>
    <name evidence="2" type="ORF">NQ317_011999</name>
</gene>
<proteinExistence type="predicted"/>
<evidence type="ECO:0000313" key="3">
    <source>
        <dbReference type="Proteomes" id="UP001162164"/>
    </source>
</evidence>
<dbReference type="EMBL" id="JAPWTJ010002333">
    <property type="protein sequence ID" value="KAJ8966581.1"/>
    <property type="molecule type" value="Genomic_DNA"/>
</dbReference>
<feature type="region of interest" description="Disordered" evidence="1">
    <location>
        <begin position="1"/>
        <end position="20"/>
    </location>
</feature>
<evidence type="ECO:0008006" key="4">
    <source>
        <dbReference type="Google" id="ProtNLM"/>
    </source>
</evidence>
<comment type="caution">
    <text evidence="2">The sequence shown here is derived from an EMBL/GenBank/DDBJ whole genome shotgun (WGS) entry which is preliminary data.</text>
</comment>
<dbReference type="Proteomes" id="UP001162164">
    <property type="component" value="Unassembled WGS sequence"/>
</dbReference>
<evidence type="ECO:0000313" key="2">
    <source>
        <dbReference type="EMBL" id="KAJ8966581.1"/>
    </source>
</evidence>
<keyword evidence="3" id="KW-1185">Reference proteome</keyword>
<organism evidence="2 3">
    <name type="scientific">Molorchus minor</name>
    <dbReference type="NCBI Taxonomy" id="1323400"/>
    <lineage>
        <taxon>Eukaryota</taxon>
        <taxon>Metazoa</taxon>
        <taxon>Ecdysozoa</taxon>
        <taxon>Arthropoda</taxon>
        <taxon>Hexapoda</taxon>
        <taxon>Insecta</taxon>
        <taxon>Pterygota</taxon>
        <taxon>Neoptera</taxon>
        <taxon>Endopterygota</taxon>
        <taxon>Coleoptera</taxon>
        <taxon>Polyphaga</taxon>
        <taxon>Cucujiformia</taxon>
        <taxon>Chrysomeloidea</taxon>
        <taxon>Cerambycidae</taxon>
        <taxon>Lamiinae</taxon>
        <taxon>Monochamini</taxon>
        <taxon>Molorchus</taxon>
    </lineage>
</organism>
<accession>A0ABQ9IV98</accession>
<name>A0ABQ9IV98_9CUCU</name>